<organism evidence="1">
    <name type="scientific">Arundo donax</name>
    <name type="common">Giant reed</name>
    <name type="synonym">Donax arundinaceus</name>
    <dbReference type="NCBI Taxonomy" id="35708"/>
    <lineage>
        <taxon>Eukaryota</taxon>
        <taxon>Viridiplantae</taxon>
        <taxon>Streptophyta</taxon>
        <taxon>Embryophyta</taxon>
        <taxon>Tracheophyta</taxon>
        <taxon>Spermatophyta</taxon>
        <taxon>Magnoliopsida</taxon>
        <taxon>Liliopsida</taxon>
        <taxon>Poales</taxon>
        <taxon>Poaceae</taxon>
        <taxon>PACMAD clade</taxon>
        <taxon>Arundinoideae</taxon>
        <taxon>Arundineae</taxon>
        <taxon>Arundo</taxon>
    </lineage>
</organism>
<reference evidence="1" key="2">
    <citation type="journal article" date="2015" name="Data Brief">
        <title>Shoot transcriptome of the giant reed, Arundo donax.</title>
        <authorList>
            <person name="Barrero R.A."/>
            <person name="Guerrero F.D."/>
            <person name="Moolhuijzen P."/>
            <person name="Goolsby J.A."/>
            <person name="Tidwell J."/>
            <person name="Bellgard S.E."/>
            <person name="Bellgard M.I."/>
        </authorList>
    </citation>
    <scope>NUCLEOTIDE SEQUENCE</scope>
    <source>
        <tissue evidence="1">Shoot tissue taken approximately 20 cm above the soil surface</tissue>
    </source>
</reference>
<reference evidence="1" key="1">
    <citation type="submission" date="2014-09" db="EMBL/GenBank/DDBJ databases">
        <authorList>
            <person name="Magalhaes I.L.F."/>
            <person name="Oliveira U."/>
            <person name="Santos F.R."/>
            <person name="Vidigal T.H.D.A."/>
            <person name="Brescovit A.D."/>
            <person name="Santos A.J."/>
        </authorList>
    </citation>
    <scope>NUCLEOTIDE SEQUENCE</scope>
    <source>
        <tissue evidence="1">Shoot tissue taken approximately 20 cm above the soil surface</tissue>
    </source>
</reference>
<protein>
    <submittedName>
        <fullName evidence="1">Uncharacterized protein</fullName>
    </submittedName>
</protein>
<sequence length="12" mass="1345">MGILQPVSSEQR</sequence>
<accession>A0A0A8YCI2</accession>
<dbReference type="EMBL" id="GBRH01274695">
    <property type="protein sequence ID" value="JAD23200.1"/>
    <property type="molecule type" value="Transcribed_RNA"/>
</dbReference>
<proteinExistence type="predicted"/>
<evidence type="ECO:0000313" key="1">
    <source>
        <dbReference type="EMBL" id="JAD23200.1"/>
    </source>
</evidence>
<name>A0A0A8YCI2_ARUDO</name>